<sequence>MVHRQDGSECGGKWFEWWRSEGARGDGIGFLNTLGETAVWDEEQILSQHEIPNTHQESGATRD</sequence>
<evidence type="ECO:0000313" key="1">
    <source>
        <dbReference type="EMBL" id="KFB39445.1"/>
    </source>
</evidence>
<name>A0A084VNA1_ANOSI</name>
<dbReference type="EnsemblMetazoa" id="ASIC006936-RA">
    <property type="protein sequence ID" value="ASIC006936-PA"/>
    <property type="gene ID" value="ASIC006936"/>
</dbReference>
<dbReference type="EMBL" id="ATLV01014731">
    <property type="status" value="NOT_ANNOTATED_CDS"/>
    <property type="molecule type" value="Genomic_DNA"/>
</dbReference>
<evidence type="ECO:0000313" key="3">
    <source>
        <dbReference type="Proteomes" id="UP000030765"/>
    </source>
</evidence>
<keyword evidence="3" id="KW-1185">Reference proteome</keyword>
<proteinExistence type="predicted"/>
<dbReference type="AlphaFoldDB" id="A0A084VNA1"/>
<accession>A0A084VNA1</accession>
<reference evidence="2" key="2">
    <citation type="submission" date="2020-05" db="UniProtKB">
        <authorList>
            <consortium name="EnsemblMetazoa"/>
        </authorList>
    </citation>
    <scope>IDENTIFICATION</scope>
</reference>
<evidence type="ECO:0000313" key="2">
    <source>
        <dbReference type="EnsemblMetazoa" id="ASIC006936-PA"/>
    </source>
</evidence>
<dbReference type="VEuPathDB" id="VectorBase:ASIC006936"/>
<gene>
    <name evidence="1" type="ORF">ZHAS_00006936</name>
</gene>
<dbReference type="Proteomes" id="UP000030765">
    <property type="component" value="Unassembled WGS sequence"/>
</dbReference>
<organism evidence="1">
    <name type="scientific">Anopheles sinensis</name>
    <name type="common">Mosquito</name>
    <dbReference type="NCBI Taxonomy" id="74873"/>
    <lineage>
        <taxon>Eukaryota</taxon>
        <taxon>Metazoa</taxon>
        <taxon>Ecdysozoa</taxon>
        <taxon>Arthropoda</taxon>
        <taxon>Hexapoda</taxon>
        <taxon>Insecta</taxon>
        <taxon>Pterygota</taxon>
        <taxon>Neoptera</taxon>
        <taxon>Endopterygota</taxon>
        <taxon>Diptera</taxon>
        <taxon>Nematocera</taxon>
        <taxon>Culicoidea</taxon>
        <taxon>Culicidae</taxon>
        <taxon>Anophelinae</taxon>
        <taxon>Anopheles</taxon>
    </lineage>
</organism>
<protein>
    <submittedName>
        <fullName evidence="1 2">Uncharacterized protein</fullName>
    </submittedName>
</protein>
<reference evidence="1 3" key="1">
    <citation type="journal article" date="2014" name="BMC Genomics">
        <title>Genome sequence of Anopheles sinensis provides insight into genetics basis of mosquito competence for malaria parasites.</title>
        <authorList>
            <person name="Zhou D."/>
            <person name="Zhang D."/>
            <person name="Ding G."/>
            <person name="Shi L."/>
            <person name="Hou Q."/>
            <person name="Ye Y."/>
            <person name="Xu Y."/>
            <person name="Zhou H."/>
            <person name="Xiong C."/>
            <person name="Li S."/>
            <person name="Yu J."/>
            <person name="Hong S."/>
            <person name="Yu X."/>
            <person name="Zou P."/>
            <person name="Chen C."/>
            <person name="Chang X."/>
            <person name="Wang W."/>
            <person name="Lv Y."/>
            <person name="Sun Y."/>
            <person name="Ma L."/>
            <person name="Shen B."/>
            <person name="Zhu C."/>
        </authorList>
    </citation>
    <scope>NUCLEOTIDE SEQUENCE [LARGE SCALE GENOMIC DNA]</scope>
</reference>
<dbReference type="EMBL" id="KE524984">
    <property type="protein sequence ID" value="KFB39445.1"/>
    <property type="molecule type" value="Genomic_DNA"/>
</dbReference>